<evidence type="ECO:0000259" key="8">
    <source>
        <dbReference type="Pfam" id="PF20684"/>
    </source>
</evidence>
<keyword evidence="4 7" id="KW-0472">Membrane</keyword>
<feature type="compositionally biased region" description="Polar residues" evidence="6">
    <location>
        <begin position="295"/>
        <end position="305"/>
    </location>
</feature>
<proteinExistence type="inferred from homology"/>
<dbReference type="InterPro" id="IPR052337">
    <property type="entry name" value="SAT4-like"/>
</dbReference>
<dbReference type="PANTHER" id="PTHR33048">
    <property type="entry name" value="PTH11-LIKE INTEGRAL MEMBRANE PROTEIN (AFU_ORTHOLOGUE AFUA_5G11245)"/>
    <property type="match status" value="1"/>
</dbReference>
<reference evidence="9" key="1">
    <citation type="journal article" date="2021" name="Nat. Commun.">
        <title>Genetic determinants of endophytism in the Arabidopsis root mycobiome.</title>
        <authorList>
            <person name="Mesny F."/>
            <person name="Miyauchi S."/>
            <person name="Thiergart T."/>
            <person name="Pickel B."/>
            <person name="Atanasova L."/>
            <person name="Karlsson M."/>
            <person name="Huettel B."/>
            <person name="Barry K.W."/>
            <person name="Haridas S."/>
            <person name="Chen C."/>
            <person name="Bauer D."/>
            <person name="Andreopoulos W."/>
            <person name="Pangilinan J."/>
            <person name="LaButti K."/>
            <person name="Riley R."/>
            <person name="Lipzen A."/>
            <person name="Clum A."/>
            <person name="Drula E."/>
            <person name="Henrissat B."/>
            <person name="Kohler A."/>
            <person name="Grigoriev I.V."/>
            <person name="Martin F.M."/>
            <person name="Hacquard S."/>
        </authorList>
    </citation>
    <scope>NUCLEOTIDE SEQUENCE</scope>
    <source>
        <strain evidence="9">MPI-CAGE-AT-0021</strain>
    </source>
</reference>
<keyword evidence="3 7" id="KW-1133">Transmembrane helix</keyword>
<evidence type="ECO:0000313" key="10">
    <source>
        <dbReference type="Proteomes" id="UP000717696"/>
    </source>
</evidence>
<feature type="region of interest" description="Disordered" evidence="6">
    <location>
        <begin position="295"/>
        <end position="365"/>
    </location>
</feature>
<organism evidence="9 10">
    <name type="scientific">Dactylonectria estremocensis</name>
    <dbReference type="NCBI Taxonomy" id="1079267"/>
    <lineage>
        <taxon>Eukaryota</taxon>
        <taxon>Fungi</taxon>
        <taxon>Dikarya</taxon>
        <taxon>Ascomycota</taxon>
        <taxon>Pezizomycotina</taxon>
        <taxon>Sordariomycetes</taxon>
        <taxon>Hypocreomycetidae</taxon>
        <taxon>Hypocreales</taxon>
        <taxon>Nectriaceae</taxon>
        <taxon>Dactylonectria</taxon>
    </lineage>
</organism>
<accession>A0A9P9DQ59</accession>
<feature type="compositionally biased region" description="Basic and acidic residues" evidence="6">
    <location>
        <begin position="326"/>
        <end position="340"/>
    </location>
</feature>
<dbReference type="GO" id="GO:0016020">
    <property type="term" value="C:membrane"/>
    <property type="evidence" value="ECO:0007669"/>
    <property type="project" value="UniProtKB-SubCell"/>
</dbReference>
<feature type="transmembrane region" description="Helical" evidence="7">
    <location>
        <begin position="33"/>
        <end position="56"/>
    </location>
</feature>
<feature type="transmembrane region" description="Helical" evidence="7">
    <location>
        <begin position="217"/>
        <end position="236"/>
    </location>
</feature>
<evidence type="ECO:0000256" key="6">
    <source>
        <dbReference type="SAM" id="MobiDB-lite"/>
    </source>
</evidence>
<feature type="transmembrane region" description="Helical" evidence="7">
    <location>
        <begin position="112"/>
        <end position="134"/>
    </location>
</feature>
<evidence type="ECO:0000256" key="5">
    <source>
        <dbReference type="ARBA" id="ARBA00038359"/>
    </source>
</evidence>
<gene>
    <name evidence="9" type="ORF">B0J13DRAFT_511494</name>
</gene>
<feature type="transmembrane region" description="Helical" evidence="7">
    <location>
        <begin position="146"/>
        <end position="165"/>
    </location>
</feature>
<feature type="transmembrane region" description="Helical" evidence="7">
    <location>
        <begin position="68"/>
        <end position="92"/>
    </location>
</feature>
<dbReference type="OrthoDB" id="5401779at2759"/>
<dbReference type="AlphaFoldDB" id="A0A9P9DQ59"/>
<name>A0A9P9DQ59_9HYPO</name>
<evidence type="ECO:0000256" key="3">
    <source>
        <dbReference type="ARBA" id="ARBA00022989"/>
    </source>
</evidence>
<evidence type="ECO:0000313" key="9">
    <source>
        <dbReference type="EMBL" id="KAH7123248.1"/>
    </source>
</evidence>
<dbReference type="Pfam" id="PF20684">
    <property type="entry name" value="Fung_rhodopsin"/>
    <property type="match status" value="1"/>
</dbReference>
<keyword evidence="10" id="KW-1185">Reference proteome</keyword>
<feature type="domain" description="Rhodopsin" evidence="8">
    <location>
        <begin position="52"/>
        <end position="282"/>
    </location>
</feature>
<comment type="similarity">
    <text evidence="5">Belongs to the SAT4 family.</text>
</comment>
<feature type="compositionally biased region" description="Polar residues" evidence="6">
    <location>
        <begin position="356"/>
        <end position="365"/>
    </location>
</feature>
<dbReference type="PANTHER" id="PTHR33048:SF129">
    <property type="entry name" value="INTEGRAL MEMBRANE PROTEIN-RELATED"/>
    <property type="match status" value="1"/>
</dbReference>
<comment type="subcellular location">
    <subcellularLocation>
        <location evidence="1">Membrane</location>
        <topology evidence="1">Multi-pass membrane protein</topology>
    </subcellularLocation>
</comment>
<protein>
    <recommendedName>
        <fullName evidence="8">Rhodopsin domain-containing protein</fullName>
    </recommendedName>
</protein>
<sequence>MNTGDVDIYNTPVVPPPDGQTSNFDREWSSVQLATIIVFAVTYFFATVSMVLRYITSAVIAKQWELDVVLITLAWGAALGYFISVSFCMQYGWGSHAWDITMAEISQYYNYLLPMTLTYMWCPTLTKLSILSVLHKISPSTMFRVGVYAISAMLLSYTITFTVLLSGPCNPVDAGSSVCLNNLAIAQVVLNIFTDLAIMILPLPTLHKLQIPFRQKVVVGGILSLGSAVLIASIARAPYVKIMATSLDFSRKQAEAGVWSLVELNFGILCNNMMRLKPFLNRYLPKLLTILGLSSGRSKQQPESSSRGDRNWRGGKPAHSFQLRSLEAKEPRRKYEHDPAIEEYAVESSDKAGSRKNGSTDSILR</sequence>
<evidence type="ECO:0000256" key="1">
    <source>
        <dbReference type="ARBA" id="ARBA00004141"/>
    </source>
</evidence>
<dbReference type="Proteomes" id="UP000717696">
    <property type="component" value="Unassembled WGS sequence"/>
</dbReference>
<comment type="caution">
    <text evidence="9">The sequence shown here is derived from an EMBL/GenBank/DDBJ whole genome shotgun (WGS) entry which is preliminary data.</text>
</comment>
<evidence type="ECO:0000256" key="2">
    <source>
        <dbReference type="ARBA" id="ARBA00022692"/>
    </source>
</evidence>
<dbReference type="EMBL" id="JAGMUU010000025">
    <property type="protein sequence ID" value="KAH7123248.1"/>
    <property type="molecule type" value="Genomic_DNA"/>
</dbReference>
<keyword evidence="2 7" id="KW-0812">Transmembrane</keyword>
<evidence type="ECO:0000256" key="4">
    <source>
        <dbReference type="ARBA" id="ARBA00023136"/>
    </source>
</evidence>
<dbReference type="InterPro" id="IPR049326">
    <property type="entry name" value="Rhodopsin_dom_fungi"/>
</dbReference>
<feature type="transmembrane region" description="Helical" evidence="7">
    <location>
        <begin position="185"/>
        <end position="205"/>
    </location>
</feature>
<evidence type="ECO:0000256" key="7">
    <source>
        <dbReference type="SAM" id="Phobius"/>
    </source>
</evidence>